<dbReference type="SMART" id="SM00983">
    <property type="entry name" value="TPK_B1_binding"/>
    <property type="match status" value="1"/>
</dbReference>
<dbReference type="GO" id="GO:0005524">
    <property type="term" value="F:ATP binding"/>
    <property type="evidence" value="ECO:0007669"/>
    <property type="project" value="UniProtKB-KW"/>
</dbReference>
<dbReference type="SUPFAM" id="SSF63862">
    <property type="entry name" value="Thiamin pyrophosphokinase, substrate-binding domain"/>
    <property type="match status" value="1"/>
</dbReference>
<dbReference type="GO" id="GO:0004788">
    <property type="term" value="F:thiamine diphosphokinase activity"/>
    <property type="evidence" value="ECO:0007669"/>
    <property type="project" value="UniProtKB-UniRule"/>
</dbReference>
<dbReference type="GO" id="GO:0030975">
    <property type="term" value="F:thiamine binding"/>
    <property type="evidence" value="ECO:0007669"/>
    <property type="project" value="InterPro"/>
</dbReference>
<gene>
    <name evidence="7" type="ORF">ACM44_02220</name>
</gene>
<dbReference type="RefSeq" id="WP_048498478.1">
    <property type="nucleotide sequence ID" value="NZ_LFNG01000003.1"/>
</dbReference>
<evidence type="ECO:0000256" key="3">
    <source>
        <dbReference type="ARBA" id="ARBA00022777"/>
    </source>
</evidence>
<reference evidence="7 8" key="1">
    <citation type="journal article" date="2004" name="Int. J. Syst. Evol. Microbiol.">
        <title>Kaistella koreensis gen. nov., sp. nov., a novel member of the Chryseobacterium-Bergeyella-Riemerella branch.</title>
        <authorList>
            <person name="Kim M.K."/>
            <person name="Im W.T."/>
            <person name="Shin Y.K."/>
            <person name="Lim J.H."/>
            <person name="Kim S.H."/>
            <person name="Lee B.C."/>
            <person name="Park M.Y."/>
            <person name="Lee K.Y."/>
            <person name="Lee S.T."/>
        </authorList>
    </citation>
    <scope>NUCLEOTIDE SEQUENCE [LARGE SCALE GENOMIC DNA]</scope>
    <source>
        <strain evidence="7 8">CCUG 49689</strain>
    </source>
</reference>
<dbReference type="InterPro" id="IPR007373">
    <property type="entry name" value="Thiamin_PyroPKinase_B1-bd"/>
</dbReference>
<dbReference type="InterPro" id="IPR036759">
    <property type="entry name" value="TPK_catalytic_sf"/>
</dbReference>
<comment type="caution">
    <text evidence="7">The sequence shown here is derived from an EMBL/GenBank/DDBJ whole genome shotgun (WGS) entry which is preliminary data.</text>
</comment>
<dbReference type="PATRIC" id="fig|1304281.5.peg.480"/>
<dbReference type="GO" id="GO:0006772">
    <property type="term" value="P:thiamine metabolic process"/>
    <property type="evidence" value="ECO:0007669"/>
    <property type="project" value="UniProtKB-UniRule"/>
</dbReference>
<dbReference type="Proteomes" id="UP000035900">
    <property type="component" value="Unassembled WGS sequence"/>
</dbReference>
<dbReference type="InterPro" id="IPR006282">
    <property type="entry name" value="Thi_PPkinase"/>
</dbReference>
<organism evidence="7 8">
    <name type="scientific">Chryseobacterium koreense CCUG 49689</name>
    <dbReference type="NCBI Taxonomy" id="1304281"/>
    <lineage>
        <taxon>Bacteria</taxon>
        <taxon>Pseudomonadati</taxon>
        <taxon>Bacteroidota</taxon>
        <taxon>Flavobacteriia</taxon>
        <taxon>Flavobacteriales</taxon>
        <taxon>Weeksellaceae</taxon>
        <taxon>Chryseobacterium group</taxon>
        <taxon>Chryseobacterium</taxon>
    </lineage>
</organism>
<dbReference type="GO" id="GO:0009229">
    <property type="term" value="P:thiamine diphosphate biosynthetic process"/>
    <property type="evidence" value="ECO:0007669"/>
    <property type="project" value="InterPro"/>
</dbReference>
<evidence type="ECO:0000256" key="2">
    <source>
        <dbReference type="ARBA" id="ARBA00022741"/>
    </source>
</evidence>
<proteinExistence type="predicted"/>
<dbReference type="SUPFAM" id="SSF63999">
    <property type="entry name" value="Thiamin pyrophosphokinase, catalytic domain"/>
    <property type="match status" value="1"/>
</dbReference>
<dbReference type="InterPro" id="IPR007371">
    <property type="entry name" value="TPK_catalytic"/>
</dbReference>
<dbReference type="STRING" id="1304281.ACM44_02220"/>
<dbReference type="OrthoDB" id="1132102at2"/>
<dbReference type="CDD" id="cd07995">
    <property type="entry name" value="TPK"/>
    <property type="match status" value="1"/>
</dbReference>
<dbReference type="Gene3D" id="3.40.50.10240">
    <property type="entry name" value="Thiamin pyrophosphokinase, catalytic domain"/>
    <property type="match status" value="1"/>
</dbReference>
<dbReference type="GO" id="GO:0016301">
    <property type="term" value="F:kinase activity"/>
    <property type="evidence" value="ECO:0007669"/>
    <property type="project" value="UniProtKB-KW"/>
</dbReference>
<dbReference type="PANTHER" id="PTHR41299:SF1">
    <property type="entry name" value="THIAMINE PYROPHOSPHOKINASE"/>
    <property type="match status" value="1"/>
</dbReference>
<sequence length="207" mass="23732">MSNKKALLFINGVPPINLPEFDDYELIACSDGAFHYLKQKNFPVGKLDFISGDFDSHTGNDDEIYEEKFIYTPDQEKTDFEKSLEIIREKGLKKVHIYGGSGGEMDHFLGNLTVAFHFKDDLEITFFDEYSTYFFSPKKLVLENVKGKMISLYPFPIAESVVTKGLNWPLNKEKLEITSRIGTRNFAVEDQVSIEFQEGDLVVFVEK</sequence>
<evidence type="ECO:0000259" key="6">
    <source>
        <dbReference type="SMART" id="SM00983"/>
    </source>
</evidence>
<keyword evidence="2" id="KW-0547">Nucleotide-binding</keyword>
<evidence type="ECO:0000256" key="5">
    <source>
        <dbReference type="NCBIfam" id="TIGR01378"/>
    </source>
</evidence>
<dbReference type="InterPro" id="IPR036371">
    <property type="entry name" value="TPK_B1-bd_sf"/>
</dbReference>
<protein>
    <recommendedName>
        <fullName evidence="5">Thiamine diphosphokinase</fullName>
        <ecNumber evidence="5">2.7.6.2</ecNumber>
    </recommendedName>
</protein>
<evidence type="ECO:0000313" key="8">
    <source>
        <dbReference type="Proteomes" id="UP000035900"/>
    </source>
</evidence>
<evidence type="ECO:0000256" key="1">
    <source>
        <dbReference type="ARBA" id="ARBA00022679"/>
    </source>
</evidence>
<keyword evidence="3 7" id="KW-0418">Kinase</keyword>
<dbReference type="AlphaFoldDB" id="A0A0J7J2L0"/>
<keyword evidence="1" id="KW-0808">Transferase</keyword>
<dbReference type="InterPro" id="IPR053149">
    <property type="entry name" value="TPK"/>
</dbReference>
<keyword evidence="8" id="KW-1185">Reference proteome</keyword>
<dbReference type="PANTHER" id="PTHR41299">
    <property type="entry name" value="THIAMINE PYROPHOSPHOKINASE"/>
    <property type="match status" value="1"/>
</dbReference>
<evidence type="ECO:0000313" key="7">
    <source>
        <dbReference type="EMBL" id="KMQ72281.1"/>
    </source>
</evidence>
<keyword evidence="4" id="KW-0067">ATP-binding</keyword>
<evidence type="ECO:0000256" key="4">
    <source>
        <dbReference type="ARBA" id="ARBA00022840"/>
    </source>
</evidence>
<dbReference type="EMBL" id="LFNG01000003">
    <property type="protein sequence ID" value="KMQ72281.1"/>
    <property type="molecule type" value="Genomic_DNA"/>
</dbReference>
<accession>A0A0J7J2L0</accession>
<dbReference type="Pfam" id="PF04263">
    <property type="entry name" value="TPK_catalytic"/>
    <property type="match status" value="1"/>
</dbReference>
<feature type="domain" description="Thiamin pyrophosphokinase thiamin-binding" evidence="6">
    <location>
        <begin position="137"/>
        <end position="202"/>
    </location>
</feature>
<dbReference type="NCBIfam" id="TIGR01378">
    <property type="entry name" value="thi_PPkinase"/>
    <property type="match status" value="1"/>
</dbReference>
<name>A0A0J7J2L0_9FLAO</name>
<dbReference type="Pfam" id="PF04265">
    <property type="entry name" value="TPK_B1_binding"/>
    <property type="match status" value="1"/>
</dbReference>
<dbReference type="EC" id="2.7.6.2" evidence="5"/>